<keyword evidence="8 14" id="KW-0479">Metal-binding</keyword>
<feature type="binding site" evidence="14">
    <location>
        <position position="133"/>
    </location>
    <ligand>
        <name>substrate</name>
    </ligand>
</feature>
<evidence type="ECO:0000256" key="1">
    <source>
        <dbReference type="ARBA" id="ARBA00000624"/>
    </source>
</evidence>
<evidence type="ECO:0000313" key="17">
    <source>
        <dbReference type="EMBL" id="SDM82143.1"/>
    </source>
</evidence>
<keyword evidence="13 14" id="KW-0100">Branched-chain amino acid biosynthesis</keyword>
<feature type="site" description="Important for catalysis" evidence="14">
    <location>
        <position position="140"/>
    </location>
</feature>
<comment type="cofactor">
    <cofactor evidence="2">
        <name>Mn(2+)</name>
        <dbReference type="ChEBI" id="CHEBI:29035"/>
    </cofactor>
</comment>
<keyword evidence="18" id="KW-1185">Reference proteome</keyword>
<dbReference type="GO" id="GO:0051287">
    <property type="term" value="F:NAD binding"/>
    <property type="evidence" value="ECO:0007669"/>
    <property type="project" value="InterPro"/>
</dbReference>
<evidence type="ECO:0000256" key="14">
    <source>
        <dbReference type="HAMAP-Rule" id="MF_01033"/>
    </source>
</evidence>
<dbReference type="InterPro" id="IPR024084">
    <property type="entry name" value="IsoPropMal-DH-like_dom"/>
</dbReference>
<dbReference type="HAMAP" id="MF_01033">
    <property type="entry name" value="LeuB_type1"/>
    <property type="match status" value="1"/>
</dbReference>
<comment type="catalytic activity">
    <reaction evidence="1 14 15">
        <text>(2R,3S)-3-isopropylmalate + NAD(+) = 4-methyl-2-oxopentanoate + CO2 + NADH</text>
        <dbReference type="Rhea" id="RHEA:32271"/>
        <dbReference type="ChEBI" id="CHEBI:16526"/>
        <dbReference type="ChEBI" id="CHEBI:17865"/>
        <dbReference type="ChEBI" id="CHEBI:35121"/>
        <dbReference type="ChEBI" id="CHEBI:57540"/>
        <dbReference type="ChEBI" id="CHEBI:57945"/>
        <dbReference type="EC" id="1.1.1.85"/>
    </reaction>
</comment>
<sequence>MRTYSIVLLPGDGIGPEVTAVARAAMESVAALSGFALKFSEHAFGGASIDRFGEPLTAETLRACQASDAIFLGAVGGPKWDKAASRPEAGLLGLRKALQVYSNLRPVSVHPALAGKSPLRAELVAGVDMLIVRELTGGIYFGARQKREDYASDECAYSRAEIERVAHIAFQQARLRRGKLMSVDKANVLETSRLWRRVVSEMGARTYPDIELGHMYVDAAAMHLLRDPASFDVVLTENMFGDILSDEASMLPGSIGLLGSASLGDTRPGVFEPIHGSAPDIAGQDEANPFGAIESVAQLFEAGLGETEAAARLRAAVGAMHEAGDWTGDLGGTLTCSEAGIRLIQHLERQPAMAAG</sequence>
<comment type="pathway">
    <text evidence="3 14 15">Amino-acid biosynthesis; L-leucine biosynthesis; L-leucine from 3-methyl-2-oxobutanoate: step 3/4.</text>
</comment>
<evidence type="ECO:0000256" key="11">
    <source>
        <dbReference type="ARBA" id="ARBA00023027"/>
    </source>
</evidence>
<evidence type="ECO:0000259" key="16">
    <source>
        <dbReference type="SMART" id="SM01329"/>
    </source>
</evidence>
<feature type="binding site" evidence="14">
    <location>
        <position position="242"/>
    </location>
    <ligand>
        <name>Mg(2+)</name>
        <dbReference type="ChEBI" id="CHEBI:18420"/>
    </ligand>
</feature>
<protein>
    <recommendedName>
        <fullName evidence="14">3-isopropylmalate dehydrogenase</fullName>
        <ecNumber evidence="14">1.1.1.85</ecNumber>
    </recommendedName>
    <alternativeName>
        <fullName evidence="14">3-IPM-DH</fullName>
    </alternativeName>
    <alternativeName>
        <fullName evidence="14">Beta-IPM dehydrogenase</fullName>
        <shortName evidence="14">IMDH</shortName>
    </alternativeName>
</protein>
<dbReference type="Gene3D" id="3.40.718.10">
    <property type="entry name" value="Isopropylmalate Dehydrogenase"/>
    <property type="match status" value="1"/>
</dbReference>
<accession>A0A1G9WD02</accession>
<reference evidence="17 18" key="1">
    <citation type="submission" date="2016-10" db="EMBL/GenBank/DDBJ databases">
        <authorList>
            <person name="de Groot N.N."/>
        </authorList>
    </citation>
    <scope>NUCLEOTIDE SEQUENCE [LARGE SCALE GENOMIC DNA]</scope>
    <source>
        <strain evidence="17 18">DSM 16077</strain>
    </source>
</reference>
<evidence type="ECO:0000256" key="6">
    <source>
        <dbReference type="ARBA" id="ARBA00022430"/>
    </source>
</evidence>
<feature type="site" description="Important for catalysis" evidence="14">
    <location>
        <position position="185"/>
    </location>
</feature>
<dbReference type="EMBL" id="FNHG01000024">
    <property type="protein sequence ID" value="SDM82143.1"/>
    <property type="molecule type" value="Genomic_DNA"/>
</dbReference>
<dbReference type="GO" id="GO:0003862">
    <property type="term" value="F:3-isopropylmalate dehydrogenase activity"/>
    <property type="evidence" value="ECO:0007669"/>
    <property type="project" value="UniProtKB-UniRule"/>
</dbReference>
<dbReference type="RefSeq" id="WP_091771786.1">
    <property type="nucleotide sequence ID" value="NZ_FNHG01000024.1"/>
</dbReference>
<comment type="subunit">
    <text evidence="5 14 15">Homodimer.</text>
</comment>
<comment type="function">
    <text evidence="14 15">Catalyzes the oxidation of 3-carboxy-2-hydroxy-4-methylpentanoate (3-isopropylmalate) to 3-carboxy-4-methyl-2-oxopentanoate. The product decarboxylates to 4-methyl-2 oxopentanoate.</text>
</comment>
<feature type="binding site" evidence="14">
    <location>
        <position position="218"/>
    </location>
    <ligand>
        <name>substrate</name>
    </ligand>
</feature>
<keyword evidence="9 14" id="KW-0460">Magnesium</keyword>
<feature type="domain" description="Isopropylmalate dehydrogenase-like" evidence="16">
    <location>
        <begin position="5"/>
        <end position="343"/>
    </location>
</feature>
<dbReference type="SMART" id="SM01329">
    <property type="entry name" value="Iso_dh"/>
    <property type="match status" value="1"/>
</dbReference>
<dbReference type="EC" id="1.1.1.85" evidence="14"/>
<evidence type="ECO:0000256" key="4">
    <source>
        <dbReference type="ARBA" id="ARBA00008319"/>
    </source>
</evidence>
<feature type="binding site" evidence="14">
    <location>
        <position position="105"/>
    </location>
    <ligand>
        <name>substrate</name>
    </ligand>
</feature>
<keyword evidence="12 14" id="KW-0464">Manganese</keyword>
<proteinExistence type="inferred from homology"/>
<dbReference type="FunFam" id="3.40.718.10:FF:000006">
    <property type="entry name" value="3-isopropylmalate dehydrogenase"/>
    <property type="match status" value="1"/>
</dbReference>
<evidence type="ECO:0000256" key="3">
    <source>
        <dbReference type="ARBA" id="ARBA00004762"/>
    </source>
</evidence>
<evidence type="ECO:0000256" key="9">
    <source>
        <dbReference type="ARBA" id="ARBA00022842"/>
    </source>
</evidence>
<keyword evidence="7 14" id="KW-0028">Amino-acid biosynthesis</keyword>
<comment type="cofactor">
    <cofactor evidence="14 15">
        <name>Mg(2+)</name>
        <dbReference type="ChEBI" id="CHEBI:18420"/>
    </cofactor>
    <cofactor evidence="14 15">
        <name>Mn(2+)</name>
        <dbReference type="ChEBI" id="CHEBI:29035"/>
    </cofactor>
    <text evidence="14 15">Binds 1 Mg(2+) or Mn(2+) ion per subunit.</text>
</comment>
<evidence type="ECO:0000256" key="13">
    <source>
        <dbReference type="ARBA" id="ARBA00023304"/>
    </source>
</evidence>
<evidence type="ECO:0000256" key="5">
    <source>
        <dbReference type="ARBA" id="ARBA00011738"/>
    </source>
</evidence>
<comment type="subcellular location">
    <subcellularLocation>
        <location evidence="14">Cytoplasm</location>
    </subcellularLocation>
</comment>
<dbReference type="PANTHER" id="PTHR42979">
    <property type="entry name" value="3-ISOPROPYLMALATE DEHYDROGENASE"/>
    <property type="match status" value="1"/>
</dbReference>
<comment type="caution">
    <text evidence="14">Lacks conserved residue(s) required for the propagation of feature annotation.</text>
</comment>
<dbReference type="PANTHER" id="PTHR42979:SF1">
    <property type="entry name" value="3-ISOPROPYLMALATE DEHYDROGENASE"/>
    <property type="match status" value="1"/>
</dbReference>
<evidence type="ECO:0000256" key="2">
    <source>
        <dbReference type="ARBA" id="ARBA00001936"/>
    </source>
</evidence>
<evidence type="ECO:0000256" key="7">
    <source>
        <dbReference type="ARBA" id="ARBA00022605"/>
    </source>
</evidence>
<dbReference type="OrthoDB" id="9767905at2"/>
<evidence type="ECO:0000313" key="18">
    <source>
        <dbReference type="Proteomes" id="UP000199759"/>
    </source>
</evidence>
<dbReference type="Pfam" id="PF00180">
    <property type="entry name" value="Iso_dh"/>
    <property type="match status" value="1"/>
</dbReference>
<feature type="binding site" evidence="14">
    <location>
        <position position="95"/>
    </location>
    <ligand>
        <name>substrate</name>
    </ligand>
</feature>
<dbReference type="SUPFAM" id="SSF53659">
    <property type="entry name" value="Isocitrate/Isopropylmalate dehydrogenase-like"/>
    <property type="match status" value="1"/>
</dbReference>
<comment type="similarity">
    <text evidence="4 14">Belongs to the isocitrate and isopropylmalate dehydrogenases family. LeuB type 1 subfamily.</text>
</comment>
<keyword evidence="6 14" id="KW-0432">Leucine biosynthesis</keyword>
<feature type="binding site" evidence="14">
    <location>
        <position position="246"/>
    </location>
    <ligand>
        <name>Mg(2+)</name>
        <dbReference type="ChEBI" id="CHEBI:18420"/>
    </ligand>
</feature>
<name>A0A1G9WD02_9PROT</name>
<evidence type="ECO:0000256" key="15">
    <source>
        <dbReference type="RuleBase" id="RU004445"/>
    </source>
</evidence>
<evidence type="ECO:0000256" key="8">
    <source>
        <dbReference type="ARBA" id="ARBA00022723"/>
    </source>
</evidence>
<evidence type="ECO:0000256" key="12">
    <source>
        <dbReference type="ARBA" id="ARBA00023211"/>
    </source>
</evidence>
<feature type="binding site" evidence="14">
    <location>
        <position position="218"/>
    </location>
    <ligand>
        <name>Mg(2+)</name>
        <dbReference type="ChEBI" id="CHEBI:18420"/>
    </ligand>
</feature>
<keyword evidence="14" id="KW-0963">Cytoplasm</keyword>
<dbReference type="InterPro" id="IPR019818">
    <property type="entry name" value="IsoCit/isopropylmalate_DH_CS"/>
</dbReference>
<gene>
    <name evidence="14" type="primary">leuB</name>
    <name evidence="17" type="ORF">SAMN04488568_1247</name>
</gene>
<dbReference type="PROSITE" id="PS00470">
    <property type="entry name" value="IDH_IMDH"/>
    <property type="match status" value="1"/>
</dbReference>
<keyword evidence="11 14" id="KW-0520">NAD</keyword>
<dbReference type="GO" id="GO:0000287">
    <property type="term" value="F:magnesium ion binding"/>
    <property type="evidence" value="ECO:0007669"/>
    <property type="project" value="InterPro"/>
</dbReference>
<dbReference type="AlphaFoldDB" id="A0A1G9WD02"/>
<feature type="binding site" evidence="14">
    <location>
        <begin position="276"/>
        <end position="288"/>
    </location>
    <ligand>
        <name>NAD(+)</name>
        <dbReference type="ChEBI" id="CHEBI:57540"/>
    </ligand>
</feature>
<dbReference type="UniPathway" id="UPA00048">
    <property type="reaction ID" value="UER00072"/>
</dbReference>
<dbReference type="GO" id="GO:0009098">
    <property type="term" value="P:L-leucine biosynthetic process"/>
    <property type="evidence" value="ECO:0007669"/>
    <property type="project" value="UniProtKB-UniRule"/>
</dbReference>
<organism evidence="17 18">
    <name type="scientific">Maricaulis salignorans</name>
    <dbReference type="NCBI Taxonomy" id="144026"/>
    <lineage>
        <taxon>Bacteria</taxon>
        <taxon>Pseudomonadati</taxon>
        <taxon>Pseudomonadota</taxon>
        <taxon>Alphaproteobacteria</taxon>
        <taxon>Maricaulales</taxon>
        <taxon>Maricaulaceae</taxon>
        <taxon>Maricaulis</taxon>
    </lineage>
</organism>
<dbReference type="InterPro" id="IPR004429">
    <property type="entry name" value="Isopropylmalate_DH"/>
</dbReference>
<dbReference type="GO" id="GO:0005829">
    <property type="term" value="C:cytosol"/>
    <property type="evidence" value="ECO:0007669"/>
    <property type="project" value="TreeGrafter"/>
</dbReference>
<evidence type="ECO:0000256" key="10">
    <source>
        <dbReference type="ARBA" id="ARBA00023002"/>
    </source>
</evidence>
<keyword evidence="10 14" id="KW-0560">Oxidoreductase</keyword>
<dbReference type="Proteomes" id="UP000199759">
    <property type="component" value="Unassembled WGS sequence"/>
</dbReference>
<dbReference type="STRING" id="144026.SAMN04488568_1247"/>
<dbReference type="NCBIfam" id="TIGR00169">
    <property type="entry name" value="leuB"/>
    <property type="match status" value="1"/>
</dbReference>